<evidence type="ECO:0000313" key="3">
    <source>
        <dbReference type="Proteomes" id="UP001283361"/>
    </source>
</evidence>
<proteinExistence type="predicted"/>
<dbReference type="Proteomes" id="UP001283361">
    <property type="component" value="Unassembled WGS sequence"/>
</dbReference>
<organism evidence="2 3">
    <name type="scientific">Elysia crispata</name>
    <name type="common">lettuce slug</name>
    <dbReference type="NCBI Taxonomy" id="231223"/>
    <lineage>
        <taxon>Eukaryota</taxon>
        <taxon>Metazoa</taxon>
        <taxon>Spiralia</taxon>
        <taxon>Lophotrochozoa</taxon>
        <taxon>Mollusca</taxon>
        <taxon>Gastropoda</taxon>
        <taxon>Heterobranchia</taxon>
        <taxon>Euthyneura</taxon>
        <taxon>Panpulmonata</taxon>
        <taxon>Sacoglossa</taxon>
        <taxon>Placobranchoidea</taxon>
        <taxon>Plakobranchidae</taxon>
        <taxon>Elysia</taxon>
    </lineage>
</organism>
<dbReference type="AlphaFoldDB" id="A0AAE0Y702"/>
<keyword evidence="3" id="KW-1185">Reference proteome</keyword>
<evidence type="ECO:0000313" key="2">
    <source>
        <dbReference type="EMBL" id="KAK3733727.1"/>
    </source>
</evidence>
<gene>
    <name evidence="2" type="ORF">RRG08_026842</name>
</gene>
<name>A0AAE0Y702_9GAST</name>
<feature type="compositionally biased region" description="Polar residues" evidence="1">
    <location>
        <begin position="32"/>
        <end position="44"/>
    </location>
</feature>
<reference evidence="2" key="1">
    <citation type="journal article" date="2023" name="G3 (Bethesda)">
        <title>A reference genome for the long-term kleptoplast-retaining sea slug Elysia crispata morphotype clarki.</title>
        <authorList>
            <person name="Eastman K.E."/>
            <person name="Pendleton A.L."/>
            <person name="Shaikh M.A."/>
            <person name="Suttiyut T."/>
            <person name="Ogas R."/>
            <person name="Tomko P."/>
            <person name="Gavelis G."/>
            <person name="Widhalm J.R."/>
            <person name="Wisecaver J.H."/>
        </authorList>
    </citation>
    <scope>NUCLEOTIDE SEQUENCE</scope>
    <source>
        <strain evidence="2">ECLA1</strain>
    </source>
</reference>
<accession>A0AAE0Y702</accession>
<comment type="caution">
    <text evidence="2">The sequence shown here is derived from an EMBL/GenBank/DDBJ whole genome shotgun (WGS) entry which is preliminary data.</text>
</comment>
<sequence length="78" mass="8436">MNSTRKIRAELSVSIAPSQPLYDYLTPVRLQDSNSQGSGVTSPAYSAYPPEPQSHSYPYLPAKTPVVNGTSSAAYDCR</sequence>
<protein>
    <submittedName>
        <fullName evidence="2">Uncharacterized protein</fullName>
    </submittedName>
</protein>
<feature type="region of interest" description="Disordered" evidence="1">
    <location>
        <begin position="32"/>
        <end position="63"/>
    </location>
</feature>
<dbReference type="EMBL" id="JAWDGP010006885">
    <property type="protein sequence ID" value="KAK3733727.1"/>
    <property type="molecule type" value="Genomic_DNA"/>
</dbReference>
<evidence type="ECO:0000256" key="1">
    <source>
        <dbReference type="SAM" id="MobiDB-lite"/>
    </source>
</evidence>